<evidence type="ECO:0000256" key="9">
    <source>
        <dbReference type="ARBA" id="ARBA00023224"/>
    </source>
</evidence>
<evidence type="ECO:0000256" key="10">
    <source>
        <dbReference type="RuleBase" id="RU351113"/>
    </source>
</evidence>
<dbReference type="InterPro" id="IPR004117">
    <property type="entry name" value="7tm6_olfct_rcpt"/>
</dbReference>
<reference evidence="11 12" key="1">
    <citation type="submission" date="2017-12" db="EMBL/GenBank/DDBJ databases">
        <title>Hemimetabolous genomes reveal molecular basis of termite eusociality.</title>
        <authorList>
            <person name="Harrison M.C."/>
            <person name="Jongepier E."/>
            <person name="Robertson H.M."/>
            <person name="Arning N."/>
            <person name="Bitard-Feildel T."/>
            <person name="Chao H."/>
            <person name="Childers C.P."/>
            <person name="Dinh H."/>
            <person name="Doddapaneni H."/>
            <person name="Dugan S."/>
            <person name="Gowin J."/>
            <person name="Greiner C."/>
            <person name="Han Y."/>
            <person name="Hu H."/>
            <person name="Hughes D.S.T."/>
            <person name="Huylmans A.-K."/>
            <person name="Kemena C."/>
            <person name="Kremer L.P.M."/>
            <person name="Lee S.L."/>
            <person name="Lopez-Ezquerra A."/>
            <person name="Mallet L."/>
            <person name="Monroy-Kuhn J.M."/>
            <person name="Moser A."/>
            <person name="Murali S.C."/>
            <person name="Muzny D.M."/>
            <person name="Otani S."/>
            <person name="Piulachs M.-D."/>
            <person name="Poelchau M."/>
            <person name="Qu J."/>
            <person name="Schaub F."/>
            <person name="Wada-Katsumata A."/>
            <person name="Worley K.C."/>
            <person name="Xie Q."/>
            <person name="Ylla G."/>
            <person name="Poulsen M."/>
            <person name="Gibbs R.A."/>
            <person name="Schal C."/>
            <person name="Richards S."/>
            <person name="Belles X."/>
            <person name="Korb J."/>
            <person name="Bornberg-Bauer E."/>
        </authorList>
    </citation>
    <scope>NUCLEOTIDE SEQUENCE [LARGE SCALE GENOMIC DNA]</scope>
    <source>
        <tissue evidence="11">Whole body</tissue>
    </source>
</reference>
<proteinExistence type="inferred from homology"/>
<keyword evidence="5 10" id="KW-0552">Olfaction</keyword>
<name>A0A2J7PJQ4_9NEOP</name>
<comment type="subcellular location">
    <subcellularLocation>
        <location evidence="1 10">Cell membrane</location>
        <topology evidence="1 10">Multi-pass membrane protein</topology>
    </subcellularLocation>
</comment>
<evidence type="ECO:0000256" key="2">
    <source>
        <dbReference type="ARBA" id="ARBA00022475"/>
    </source>
</evidence>
<keyword evidence="3 10" id="KW-0716">Sensory transduction</keyword>
<keyword evidence="4 10" id="KW-0812">Transmembrane</keyword>
<keyword evidence="12" id="KW-1185">Reference proteome</keyword>
<dbReference type="PANTHER" id="PTHR21137">
    <property type="entry name" value="ODORANT RECEPTOR"/>
    <property type="match status" value="1"/>
</dbReference>
<evidence type="ECO:0000256" key="8">
    <source>
        <dbReference type="ARBA" id="ARBA00023170"/>
    </source>
</evidence>
<accession>A0A2J7PJQ4</accession>
<dbReference type="FunCoup" id="A0A2J7PJQ4">
    <property type="interactions" value="32"/>
</dbReference>
<dbReference type="OrthoDB" id="8122539at2759"/>
<comment type="similarity">
    <text evidence="10">Belongs to the insect chemoreceptor superfamily. Heteromeric odorant receptor channel (TC 1.A.69) family.</text>
</comment>
<keyword evidence="6 10" id="KW-1133">Transmembrane helix</keyword>
<dbReference type="PANTHER" id="PTHR21137:SF35">
    <property type="entry name" value="ODORANT RECEPTOR 19A-RELATED"/>
    <property type="match status" value="1"/>
</dbReference>
<keyword evidence="7 10" id="KW-0472">Membrane</keyword>
<evidence type="ECO:0000256" key="7">
    <source>
        <dbReference type="ARBA" id="ARBA00023136"/>
    </source>
</evidence>
<evidence type="ECO:0000256" key="1">
    <source>
        <dbReference type="ARBA" id="ARBA00004651"/>
    </source>
</evidence>
<dbReference type="AlphaFoldDB" id="A0A2J7PJQ4"/>
<evidence type="ECO:0000256" key="4">
    <source>
        <dbReference type="ARBA" id="ARBA00022692"/>
    </source>
</evidence>
<sequence>MSTVGLKEKRNTIFDSANKKARQITVIVMITLDVMVAAWIPTPFIKRLMEEHNNATNYEIEDEKKWLNFCYIIWFPIDITKSPYFEIMYFMECIVFLIATTYRKALDTTVAAMMVHISAQFQILYTALEDMDAIMFLAEEEEEKKKYVRELRFLESRKLSGRTENMSLGGEPQYTGLGSPVRHDIQEWKVCDNVVDTDIEDGWMEKEDLPELTRYLANFVEYHQTVIDFASDVNKAVGPIFFVCFFVRQFLGCVTSFQVALSRELQKAAFECQWYKHSKAMKHFLLMITVRSQKAVYLSGCQYYVVSLQTFGKAYVNQSKAVVSGKGYKRMATCLGGPAQEKCGEHGPMGLPSVASM</sequence>
<keyword evidence="9 10" id="KW-0807">Transducer</keyword>
<evidence type="ECO:0000256" key="5">
    <source>
        <dbReference type="ARBA" id="ARBA00022725"/>
    </source>
</evidence>
<dbReference type="GO" id="GO:0005886">
    <property type="term" value="C:plasma membrane"/>
    <property type="evidence" value="ECO:0007669"/>
    <property type="project" value="UniProtKB-SubCell"/>
</dbReference>
<keyword evidence="2" id="KW-1003">Cell membrane</keyword>
<evidence type="ECO:0000313" key="12">
    <source>
        <dbReference type="Proteomes" id="UP000235965"/>
    </source>
</evidence>
<comment type="caution">
    <text evidence="10">Lacks conserved residue(s) required for the propagation of feature annotation.</text>
</comment>
<dbReference type="STRING" id="105785.A0A2J7PJQ4"/>
<dbReference type="Pfam" id="PF02949">
    <property type="entry name" value="7tm_6"/>
    <property type="match status" value="2"/>
</dbReference>
<gene>
    <name evidence="11" type="ORF">B7P43_G07181</name>
</gene>
<organism evidence="11 12">
    <name type="scientific">Cryptotermes secundus</name>
    <dbReference type="NCBI Taxonomy" id="105785"/>
    <lineage>
        <taxon>Eukaryota</taxon>
        <taxon>Metazoa</taxon>
        <taxon>Ecdysozoa</taxon>
        <taxon>Arthropoda</taxon>
        <taxon>Hexapoda</taxon>
        <taxon>Insecta</taxon>
        <taxon>Pterygota</taxon>
        <taxon>Neoptera</taxon>
        <taxon>Polyneoptera</taxon>
        <taxon>Dictyoptera</taxon>
        <taxon>Blattodea</taxon>
        <taxon>Blattoidea</taxon>
        <taxon>Termitoidae</taxon>
        <taxon>Kalotermitidae</taxon>
        <taxon>Cryptotermitinae</taxon>
        <taxon>Cryptotermes</taxon>
    </lineage>
</organism>
<evidence type="ECO:0000256" key="6">
    <source>
        <dbReference type="ARBA" id="ARBA00022989"/>
    </source>
</evidence>
<dbReference type="Proteomes" id="UP000235965">
    <property type="component" value="Unassembled WGS sequence"/>
</dbReference>
<comment type="caution">
    <text evidence="11">The sequence shown here is derived from an EMBL/GenBank/DDBJ whole genome shotgun (WGS) entry which is preliminary data.</text>
</comment>
<feature type="transmembrane region" description="Helical" evidence="10">
    <location>
        <begin position="21"/>
        <end position="40"/>
    </location>
</feature>
<evidence type="ECO:0000313" key="11">
    <source>
        <dbReference type="EMBL" id="PNF16561.1"/>
    </source>
</evidence>
<keyword evidence="8 10" id="KW-0675">Receptor</keyword>
<dbReference type="GO" id="GO:0004984">
    <property type="term" value="F:olfactory receptor activity"/>
    <property type="evidence" value="ECO:0007669"/>
    <property type="project" value="InterPro"/>
</dbReference>
<evidence type="ECO:0000256" key="3">
    <source>
        <dbReference type="ARBA" id="ARBA00022606"/>
    </source>
</evidence>
<protein>
    <recommendedName>
        <fullName evidence="10">Odorant receptor</fullName>
    </recommendedName>
</protein>
<dbReference type="GO" id="GO:0005549">
    <property type="term" value="F:odorant binding"/>
    <property type="evidence" value="ECO:0007669"/>
    <property type="project" value="InterPro"/>
</dbReference>
<dbReference type="EMBL" id="NEVH01024946">
    <property type="protein sequence ID" value="PNF16561.1"/>
    <property type="molecule type" value="Genomic_DNA"/>
</dbReference>
<dbReference type="InParanoid" id="A0A2J7PJQ4"/>
<dbReference type="GO" id="GO:0007165">
    <property type="term" value="P:signal transduction"/>
    <property type="evidence" value="ECO:0007669"/>
    <property type="project" value="UniProtKB-KW"/>
</dbReference>